<evidence type="ECO:0000259" key="3">
    <source>
        <dbReference type="Pfam" id="PF02517"/>
    </source>
</evidence>
<keyword evidence="4" id="KW-0645">Protease</keyword>
<dbReference type="Proteomes" id="UP001315967">
    <property type="component" value="Chromosome"/>
</dbReference>
<evidence type="ECO:0000256" key="1">
    <source>
        <dbReference type="ARBA" id="ARBA00009067"/>
    </source>
</evidence>
<gene>
    <name evidence="4" type="ORF">NRE15_02315</name>
</gene>
<organism evidence="4 5">
    <name type="scientific">Fundicoccus culcitae</name>
    <dbReference type="NCBI Taxonomy" id="2969821"/>
    <lineage>
        <taxon>Bacteria</taxon>
        <taxon>Bacillati</taxon>
        <taxon>Bacillota</taxon>
        <taxon>Bacilli</taxon>
        <taxon>Lactobacillales</taxon>
        <taxon>Aerococcaceae</taxon>
        <taxon>Fundicoccus</taxon>
    </lineage>
</organism>
<comment type="similarity">
    <text evidence="1">Belongs to the UPF0177 family.</text>
</comment>
<evidence type="ECO:0000313" key="5">
    <source>
        <dbReference type="Proteomes" id="UP001315967"/>
    </source>
</evidence>
<feature type="transmembrane region" description="Helical" evidence="2">
    <location>
        <begin position="178"/>
        <end position="197"/>
    </location>
</feature>
<feature type="transmembrane region" description="Helical" evidence="2">
    <location>
        <begin position="203"/>
        <end position="221"/>
    </location>
</feature>
<keyword evidence="2" id="KW-1133">Transmembrane helix</keyword>
<proteinExistence type="inferred from homology"/>
<reference evidence="4 5" key="1">
    <citation type="submission" date="2022-08" db="EMBL/GenBank/DDBJ databases">
        <title>Aerococcaceae sp. nov isolated from spoiled eye mask.</title>
        <authorList>
            <person name="Zhou G."/>
            <person name="Xie X.-B."/>
            <person name="Shi Q.-S."/>
            <person name="Wang Y.-S."/>
            <person name="Wen X."/>
            <person name="Peng H."/>
            <person name="Yang X.-J."/>
            <person name="Tao H.-B."/>
            <person name="Huang X.-M."/>
        </authorList>
    </citation>
    <scope>NUCLEOTIDE SEQUENCE [LARGE SCALE GENOMIC DNA]</scope>
    <source>
        <strain evidence="5">DM20194951</strain>
    </source>
</reference>
<feature type="transmembrane region" description="Helical" evidence="2">
    <location>
        <begin position="109"/>
        <end position="128"/>
    </location>
</feature>
<sequence length="245" mass="27807">MTMLSTYFIRIFPALFLLTITFILAYRLNVWIKIFLMILGFILMRDAMTPVGIWQFGVTDSLLWLRFIDSGLVLIILAVLTLILALVLYFIHPQINQDIVWFSKNKYHAFLVGILAAILIVLPFMLPYLNTPIEARGGNVSWQVVFPLLIFALLGNFLEELLFRGFLQSQLKLITNKWHAIVLSGLIFALGHIFLAITVTDLGVIVLLFTFWEGLICAFLYERYGLIAASIAHGFGIFLISAGLF</sequence>
<feature type="domain" description="CAAX prenyl protease 2/Lysostaphin resistance protein A-like" evidence="3">
    <location>
        <begin position="142"/>
        <end position="235"/>
    </location>
</feature>
<dbReference type="Pfam" id="PF02517">
    <property type="entry name" value="Rce1-like"/>
    <property type="match status" value="1"/>
</dbReference>
<dbReference type="RefSeq" id="WP_313794005.1">
    <property type="nucleotide sequence ID" value="NZ_CP102453.1"/>
</dbReference>
<dbReference type="InterPro" id="IPR003675">
    <property type="entry name" value="Rce1/LyrA-like_dom"/>
</dbReference>
<feature type="transmembrane region" description="Helical" evidence="2">
    <location>
        <begin position="226"/>
        <end position="244"/>
    </location>
</feature>
<accession>A0ABY5P756</accession>
<dbReference type="GO" id="GO:0008237">
    <property type="term" value="F:metallopeptidase activity"/>
    <property type="evidence" value="ECO:0007669"/>
    <property type="project" value="UniProtKB-KW"/>
</dbReference>
<keyword evidence="2" id="KW-0472">Membrane</keyword>
<protein>
    <submittedName>
        <fullName evidence="4">CPBP family intramembrane metalloprotease</fullName>
    </submittedName>
</protein>
<evidence type="ECO:0000256" key="2">
    <source>
        <dbReference type="SAM" id="Phobius"/>
    </source>
</evidence>
<evidence type="ECO:0000313" key="4">
    <source>
        <dbReference type="EMBL" id="UUX34504.1"/>
    </source>
</evidence>
<keyword evidence="5" id="KW-1185">Reference proteome</keyword>
<dbReference type="EMBL" id="CP102453">
    <property type="protein sequence ID" value="UUX34504.1"/>
    <property type="molecule type" value="Genomic_DNA"/>
</dbReference>
<feature type="transmembrane region" description="Helical" evidence="2">
    <location>
        <begin position="140"/>
        <end position="158"/>
    </location>
</feature>
<name>A0ABY5P756_9LACT</name>
<feature type="transmembrane region" description="Helical" evidence="2">
    <location>
        <begin position="63"/>
        <end position="89"/>
    </location>
</feature>
<keyword evidence="2" id="KW-0812">Transmembrane</keyword>
<feature type="transmembrane region" description="Helical" evidence="2">
    <location>
        <begin position="6"/>
        <end position="27"/>
    </location>
</feature>
<keyword evidence="4" id="KW-0378">Hydrolase</keyword>
<keyword evidence="4" id="KW-0482">Metalloprotease</keyword>
<feature type="transmembrane region" description="Helical" evidence="2">
    <location>
        <begin position="34"/>
        <end position="57"/>
    </location>
</feature>